<organism evidence="1 2">
    <name type="scientific">Symbiodinium microadriaticum</name>
    <name type="common">Dinoflagellate</name>
    <name type="synonym">Zooxanthella microadriatica</name>
    <dbReference type="NCBI Taxonomy" id="2951"/>
    <lineage>
        <taxon>Eukaryota</taxon>
        <taxon>Sar</taxon>
        <taxon>Alveolata</taxon>
        <taxon>Dinophyceae</taxon>
        <taxon>Suessiales</taxon>
        <taxon>Symbiodiniaceae</taxon>
        <taxon>Symbiodinium</taxon>
    </lineage>
</organism>
<evidence type="ECO:0000313" key="2">
    <source>
        <dbReference type="Proteomes" id="UP000186817"/>
    </source>
</evidence>
<keyword evidence="1" id="KW-0808">Transferase</keyword>
<dbReference type="AlphaFoldDB" id="A0A1Q9EQ30"/>
<protein>
    <submittedName>
        <fullName evidence="1">Putative DNA (Cytosine-5)-methyltransferase</fullName>
    </submittedName>
</protein>
<gene>
    <name evidence="1" type="primary">FV3-083R</name>
    <name evidence="1" type="ORF">AK812_SmicGene6899</name>
</gene>
<dbReference type="GO" id="GO:0008168">
    <property type="term" value="F:methyltransferase activity"/>
    <property type="evidence" value="ECO:0007669"/>
    <property type="project" value="UniProtKB-KW"/>
</dbReference>
<sequence length="730" mass="83396">MRLLELFSGTKSVGRAFEALGWEVTSLDADATTRPSICADIREWDYRTYPPGHFDLIWASPVCTEFSRALTRRPRRLEDGDRLVLKTIEIIGYLRPRWWAVENPRTGLLKSRPYMKALPYDDVSYCMYGFRYQKTTRIWNNLPWVPSQPVCSKRGRCEAFQDGRHPETAQRQGSRHWPGQTRVKLFPTAEYTSKQPRDPIVPRVPCTGIFLGPSKSGKTVALISAILDQYMTGGGESVFERIYIFSPSIEIDDAWKPVKGFIEQHMGVNTEREQVYFDKWDEGALRTIIQQQKKITRTTKELGFKKLYQILVVIDDFADQPELHRRTGDGALDTLFIRGRHMQISTWVSSQKLRLISAAVRVNMQFMCVWRLRNQLELEAVLEELTALLPKKELQAIYEEATREPYSFLFIHYLKPRAEMFYKRWEERFVIENGDDPEPSGGQAVVEPRWPCPERVRQISDSTSSEKSTGRSFWRRKKRMSTTIYVDSRKRVAGDDASFEFDIGETLHLQTGAKLSVFKLRVADAFLSTDRGQYLYWIDEALQTLNWAVLPIGAYTGTRLAAWISSNYASATYVESTNEIGVAYDGNRRILNDYEIRSLFPGTGSYPAGATPSRPLSISHLLGPSFIDGALQIFTFVTMNPYSELLLRCSTLATAADIKGPLGQDIICKMIIDKGVGNIMQTRTDEGHFVKLHGPITLRTLRFKLTDVDGNVVNTRGTSVSFAIFLDYDQ</sequence>
<reference evidence="1 2" key="1">
    <citation type="submission" date="2016-02" db="EMBL/GenBank/DDBJ databases">
        <title>Genome analysis of coral dinoflagellate symbionts highlights evolutionary adaptations to a symbiotic lifestyle.</title>
        <authorList>
            <person name="Aranda M."/>
            <person name="Li Y."/>
            <person name="Liew Y.J."/>
            <person name="Baumgarten S."/>
            <person name="Simakov O."/>
            <person name="Wilson M."/>
            <person name="Piel J."/>
            <person name="Ashoor H."/>
            <person name="Bougouffa S."/>
            <person name="Bajic V.B."/>
            <person name="Ryu T."/>
            <person name="Ravasi T."/>
            <person name="Bayer T."/>
            <person name="Micklem G."/>
            <person name="Kim H."/>
            <person name="Bhak J."/>
            <person name="Lajeunesse T.C."/>
            <person name="Voolstra C.R."/>
        </authorList>
    </citation>
    <scope>NUCLEOTIDE SEQUENCE [LARGE SCALE GENOMIC DNA]</scope>
    <source>
        <strain evidence="1 2">CCMP2467</strain>
    </source>
</reference>
<dbReference type="InterPro" id="IPR029063">
    <property type="entry name" value="SAM-dependent_MTases_sf"/>
</dbReference>
<name>A0A1Q9EQ30_SYMMI</name>
<dbReference type="Pfam" id="PF04665">
    <property type="entry name" value="Pox_A32"/>
    <property type="match status" value="1"/>
</dbReference>
<dbReference type="InterPro" id="IPR006758">
    <property type="entry name" value="A32L"/>
</dbReference>
<dbReference type="Gene3D" id="3.40.50.150">
    <property type="entry name" value="Vaccinia Virus protein VP39"/>
    <property type="match status" value="1"/>
</dbReference>
<dbReference type="OrthoDB" id="438408at2759"/>
<accession>A0A1Q9EQ30</accession>
<keyword evidence="1" id="KW-0489">Methyltransferase</keyword>
<dbReference type="Gene3D" id="3.40.50.300">
    <property type="entry name" value="P-loop containing nucleotide triphosphate hydrolases"/>
    <property type="match status" value="1"/>
</dbReference>
<dbReference type="EMBL" id="LSRX01000095">
    <property type="protein sequence ID" value="OLQ09545.1"/>
    <property type="molecule type" value="Genomic_DNA"/>
</dbReference>
<comment type="caution">
    <text evidence="1">The sequence shown here is derived from an EMBL/GenBank/DDBJ whole genome shotgun (WGS) entry which is preliminary data.</text>
</comment>
<dbReference type="GO" id="GO:0032259">
    <property type="term" value="P:methylation"/>
    <property type="evidence" value="ECO:0007669"/>
    <property type="project" value="UniProtKB-KW"/>
</dbReference>
<dbReference type="SUPFAM" id="SSF53335">
    <property type="entry name" value="S-adenosyl-L-methionine-dependent methyltransferases"/>
    <property type="match status" value="1"/>
</dbReference>
<keyword evidence="2" id="KW-1185">Reference proteome</keyword>
<dbReference type="InterPro" id="IPR027417">
    <property type="entry name" value="P-loop_NTPase"/>
</dbReference>
<evidence type="ECO:0000313" key="1">
    <source>
        <dbReference type="EMBL" id="OLQ09545.1"/>
    </source>
</evidence>
<proteinExistence type="predicted"/>
<dbReference type="Proteomes" id="UP000186817">
    <property type="component" value="Unassembled WGS sequence"/>
</dbReference>